<name>A0A8T3BFP1_DENNO</name>
<evidence type="ECO:0000313" key="3">
    <source>
        <dbReference type="Proteomes" id="UP000829196"/>
    </source>
</evidence>
<protein>
    <submittedName>
        <fullName evidence="2">Uncharacterized protein</fullName>
    </submittedName>
</protein>
<evidence type="ECO:0000313" key="2">
    <source>
        <dbReference type="EMBL" id="KAI0510735.1"/>
    </source>
</evidence>
<feature type="region of interest" description="Disordered" evidence="1">
    <location>
        <begin position="38"/>
        <end position="60"/>
    </location>
</feature>
<dbReference type="EMBL" id="JAGYWB010000009">
    <property type="protein sequence ID" value="KAI0510735.1"/>
    <property type="molecule type" value="Genomic_DNA"/>
</dbReference>
<feature type="region of interest" description="Disordered" evidence="1">
    <location>
        <begin position="1"/>
        <end position="25"/>
    </location>
</feature>
<evidence type="ECO:0000256" key="1">
    <source>
        <dbReference type="SAM" id="MobiDB-lite"/>
    </source>
</evidence>
<dbReference type="AlphaFoldDB" id="A0A8T3BFP1"/>
<dbReference type="Proteomes" id="UP000829196">
    <property type="component" value="Unassembled WGS sequence"/>
</dbReference>
<proteinExistence type="predicted"/>
<reference evidence="2" key="1">
    <citation type="journal article" date="2022" name="Front. Genet.">
        <title>Chromosome-Scale Assembly of the Dendrobium nobile Genome Provides Insights Into the Molecular Mechanism of the Biosynthesis of the Medicinal Active Ingredient of Dendrobium.</title>
        <authorList>
            <person name="Xu Q."/>
            <person name="Niu S.-C."/>
            <person name="Li K.-L."/>
            <person name="Zheng P.-J."/>
            <person name="Zhang X.-J."/>
            <person name="Jia Y."/>
            <person name="Liu Y."/>
            <person name="Niu Y.-X."/>
            <person name="Yu L.-H."/>
            <person name="Chen D.-F."/>
            <person name="Zhang G.-Q."/>
        </authorList>
    </citation>
    <scope>NUCLEOTIDE SEQUENCE</scope>
    <source>
        <tissue evidence="2">Leaf</tissue>
    </source>
</reference>
<organism evidence="2 3">
    <name type="scientific">Dendrobium nobile</name>
    <name type="common">Orchid</name>
    <dbReference type="NCBI Taxonomy" id="94219"/>
    <lineage>
        <taxon>Eukaryota</taxon>
        <taxon>Viridiplantae</taxon>
        <taxon>Streptophyta</taxon>
        <taxon>Embryophyta</taxon>
        <taxon>Tracheophyta</taxon>
        <taxon>Spermatophyta</taxon>
        <taxon>Magnoliopsida</taxon>
        <taxon>Liliopsida</taxon>
        <taxon>Asparagales</taxon>
        <taxon>Orchidaceae</taxon>
        <taxon>Epidendroideae</taxon>
        <taxon>Malaxideae</taxon>
        <taxon>Dendrobiinae</taxon>
        <taxon>Dendrobium</taxon>
    </lineage>
</organism>
<sequence>MAAAECRGSEEMSSFEQRGSGEGYRPRSWKVKLFSAETGSRGAKEGVESSSSSTGRYQARARTRVELKIRTRARLVS</sequence>
<keyword evidence="3" id="KW-1185">Reference proteome</keyword>
<comment type="caution">
    <text evidence="2">The sequence shown here is derived from an EMBL/GenBank/DDBJ whole genome shotgun (WGS) entry which is preliminary data.</text>
</comment>
<accession>A0A8T3BFP1</accession>
<gene>
    <name evidence="2" type="ORF">KFK09_011344</name>
</gene>